<dbReference type="EMBL" id="FOFZ01000003">
    <property type="protein sequence ID" value="SEQ67959.1"/>
    <property type="molecule type" value="Genomic_DNA"/>
</dbReference>
<dbReference type="GO" id="GO:0009007">
    <property type="term" value="F:site-specific DNA-methyltransferase (adenine-specific) activity"/>
    <property type="evidence" value="ECO:0007669"/>
    <property type="project" value="UniProtKB-EC"/>
</dbReference>
<dbReference type="GO" id="GO:0032259">
    <property type="term" value="P:methylation"/>
    <property type="evidence" value="ECO:0007669"/>
    <property type="project" value="UniProtKB-KW"/>
</dbReference>
<dbReference type="RefSeq" id="WP_074722631.1">
    <property type="nucleotide sequence ID" value="NZ_CBCRVS010000012.1"/>
</dbReference>
<dbReference type="PROSITE" id="PS00092">
    <property type="entry name" value="N6_MTASE"/>
    <property type="match status" value="1"/>
</dbReference>
<keyword evidence="2 7" id="KW-0489">Methyltransferase</keyword>
<name>A0A1H9HZX3_FLAFI</name>
<evidence type="ECO:0000256" key="4">
    <source>
        <dbReference type="ARBA" id="ARBA00022691"/>
    </source>
</evidence>
<keyword evidence="3" id="KW-0808">Transferase</keyword>
<dbReference type="GO" id="GO:0006304">
    <property type="term" value="P:DNA modification"/>
    <property type="evidence" value="ECO:0007669"/>
    <property type="project" value="InterPro"/>
</dbReference>
<dbReference type="Gene3D" id="3.40.50.150">
    <property type="entry name" value="Vaccinia Virus protein VP39"/>
    <property type="match status" value="2"/>
</dbReference>
<protein>
    <recommendedName>
        <fullName evidence="1">site-specific DNA-methyltransferase (adenine-specific)</fullName>
        <ecNumber evidence="1">2.1.1.72</ecNumber>
    </recommendedName>
</protein>
<dbReference type="InterPro" id="IPR002052">
    <property type="entry name" value="DNA_methylase_N6_adenine_CS"/>
</dbReference>
<dbReference type="PANTHER" id="PTHR33841">
    <property type="entry name" value="DNA METHYLTRANSFERASE YEEA-RELATED"/>
    <property type="match status" value="1"/>
</dbReference>
<dbReference type="Pfam" id="PF07669">
    <property type="entry name" value="Eco57I"/>
    <property type="match status" value="1"/>
</dbReference>
<evidence type="ECO:0000256" key="5">
    <source>
        <dbReference type="ARBA" id="ARBA00047942"/>
    </source>
</evidence>
<evidence type="ECO:0000256" key="3">
    <source>
        <dbReference type="ARBA" id="ARBA00022679"/>
    </source>
</evidence>
<evidence type="ECO:0000256" key="1">
    <source>
        <dbReference type="ARBA" id="ARBA00011900"/>
    </source>
</evidence>
<keyword evidence="8" id="KW-1185">Reference proteome</keyword>
<evidence type="ECO:0000313" key="8">
    <source>
        <dbReference type="Proteomes" id="UP000183658"/>
    </source>
</evidence>
<dbReference type="InterPro" id="IPR029063">
    <property type="entry name" value="SAM-dependent_MTases_sf"/>
</dbReference>
<gene>
    <name evidence="7" type="ORF">SAMN05444355_103316</name>
</gene>
<evidence type="ECO:0000259" key="6">
    <source>
        <dbReference type="Pfam" id="PF07669"/>
    </source>
</evidence>
<dbReference type="EC" id="2.1.1.72" evidence="1"/>
<sequence>MSFSSINIQGNIVSSEILDKIRSEEKFKHQTPEAFGLSRSASLRDEIGMAWSIMRTHWQAYKRRLENLPQGDTGTSLTREKLIVPLLTELGYVMGLQRAQLINGKSYNISHGATNIDNYPIHIMGYNDNLDKRRDTGGQKVSPHALVQEYLNNTEHLYALVTNGRHLRLLRDATRLVRMSYLEFDLERMFEEELYADFSLLFRVLHATRMPQKMEAGAEAVIEYYHQESMASGTRIRTKLSEAVEISIKTLANGFLEHPKNTDLVALLDNNQLNASNYYTHQLRLIYRILFLIVLEERKLIFPEELTADQQRFREIYFKYYSIERLRKLTENKVYIDADKYDLWESLKTTFLLFENQEYGNKIGIKPLGSGLFASNALGTLKEQFLSNGNLIEVLKRLTTFVNEQNQLVRVNYSDLDVEEFGSVYEGLLEYDPVLTKIEHQYHFSFVTGDGRSSSGSHYTPEELVKPLIKHSLEYIIADKLKETNPEEALLSITVCDVACGSGHILLSAARKIAAELASIREGAEQPSPAFYRAAIRDVIKNCIYGVDLNPLAVELCKVALWLEAHEPGQPMNFLDHHIKCGNAIVGLAHFEELEKGIASEAFKTLPGDEKEIATAFRNRNNLEIKTTGQLTTYNVEQADESLRGLQKDFQDFVRLPEDTPAQIAKKEAAYHTLTTGKKWFRLKQIADLQVAQFFIPKTDLNKDKLTTQSQYMNYLKSGAQILDRGAAMAVSIDKRFFHWFLEFPQVFQNGGFDCILGNPPYLGDKKLKKAYGDQFIEFVKQRFTDVGANDLVVYFFNRIFNLINSKNSFMALLSTDSISEGDLRIGALSKLITDNSKINFAVKSTPWPQVKQILIFL</sequence>
<accession>A0A1H9HZX3</accession>
<feature type="domain" description="Type II methyltransferase M.TaqI-like" evidence="6">
    <location>
        <begin position="542"/>
        <end position="820"/>
    </location>
</feature>
<dbReference type="OrthoDB" id="32195at2"/>
<reference evidence="8" key="1">
    <citation type="submission" date="2016-10" db="EMBL/GenBank/DDBJ databases">
        <authorList>
            <person name="Varghese N."/>
            <person name="Submissions S."/>
        </authorList>
    </citation>
    <scope>NUCLEOTIDE SEQUENCE [LARGE SCALE GENOMIC DNA]</scope>
    <source>
        <strain evidence="8">DSM 15719</strain>
    </source>
</reference>
<keyword evidence="4" id="KW-0949">S-adenosyl-L-methionine</keyword>
<dbReference type="SUPFAM" id="SSF53335">
    <property type="entry name" value="S-adenosyl-L-methionine-dependent methyltransferases"/>
    <property type="match status" value="1"/>
</dbReference>
<dbReference type="Proteomes" id="UP000183658">
    <property type="component" value="Unassembled WGS sequence"/>
</dbReference>
<comment type="catalytic activity">
    <reaction evidence="5">
        <text>a 2'-deoxyadenosine in DNA + S-adenosyl-L-methionine = an N(6)-methyl-2'-deoxyadenosine in DNA + S-adenosyl-L-homocysteine + H(+)</text>
        <dbReference type="Rhea" id="RHEA:15197"/>
        <dbReference type="Rhea" id="RHEA-COMP:12418"/>
        <dbReference type="Rhea" id="RHEA-COMP:12419"/>
        <dbReference type="ChEBI" id="CHEBI:15378"/>
        <dbReference type="ChEBI" id="CHEBI:57856"/>
        <dbReference type="ChEBI" id="CHEBI:59789"/>
        <dbReference type="ChEBI" id="CHEBI:90615"/>
        <dbReference type="ChEBI" id="CHEBI:90616"/>
        <dbReference type="EC" id="2.1.1.72"/>
    </reaction>
</comment>
<proteinExistence type="predicted"/>
<dbReference type="PANTHER" id="PTHR33841:SF1">
    <property type="entry name" value="DNA METHYLTRANSFERASE A"/>
    <property type="match status" value="1"/>
</dbReference>
<evidence type="ECO:0000313" key="7">
    <source>
        <dbReference type="EMBL" id="SEQ67959.1"/>
    </source>
</evidence>
<evidence type="ECO:0000256" key="2">
    <source>
        <dbReference type="ARBA" id="ARBA00022603"/>
    </source>
</evidence>
<dbReference type="AlphaFoldDB" id="A0A1H9HZX3"/>
<organism evidence="7 8">
    <name type="scientific">Flavobacterium frigoris</name>
    <dbReference type="NCBI Taxonomy" id="229204"/>
    <lineage>
        <taxon>Bacteria</taxon>
        <taxon>Pseudomonadati</taxon>
        <taxon>Bacteroidota</taxon>
        <taxon>Flavobacteriia</taxon>
        <taxon>Flavobacteriales</taxon>
        <taxon>Flavobacteriaceae</taxon>
        <taxon>Flavobacterium</taxon>
    </lineage>
</organism>
<dbReference type="InterPro" id="IPR011639">
    <property type="entry name" value="MethylTrfase_TaqI-like_dom"/>
</dbReference>
<dbReference type="PRINTS" id="PR00507">
    <property type="entry name" value="N12N6MTFRASE"/>
</dbReference>
<dbReference type="InterPro" id="IPR050953">
    <property type="entry name" value="N4_N6_ade-DNA_methylase"/>
</dbReference>
<dbReference type="GO" id="GO:0003676">
    <property type="term" value="F:nucleic acid binding"/>
    <property type="evidence" value="ECO:0007669"/>
    <property type="project" value="InterPro"/>
</dbReference>